<sequence length="345" mass="40101">MSIYRILPQLCKKLNNFIVFVVLVTHTITPTTAKMKIFRPKLMIREEMQVTTNSSSSVEEGVDSQAKKLLGEKLYPLVKSIEPTMAEKITGMLLELHERFIHLCINDNEYLSSLIKDAVALLENEKIKNFAEKVTKRLERDGVYTFRRMIIDDIHCQPMLYLNPKVLNIESVHVKCNVNRFDTMGVEDYSIYNYKYKNVEGAIRKLMDISKSYKILDGDLCTPGAYEDAMAECELFPYAESQKCSVCYTSTADVTKCGHHICFKCRQSCIMRNMNNCPECREPNVMKYYHIDNGLINNECHINVAHVMEYEIRRRAIRQRVVDIIDEIEEDEEAEEDEDEPEEDE</sequence>
<dbReference type="InterPro" id="IPR013083">
    <property type="entry name" value="Znf_RING/FYVE/PHD"/>
</dbReference>
<dbReference type="GO" id="GO:0003723">
    <property type="term" value="F:RNA binding"/>
    <property type="evidence" value="ECO:0007669"/>
    <property type="project" value="InterPro"/>
</dbReference>
<evidence type="ECO:0000259" key="1">
    <source>
        <dbReference type="PROSITE" id="PS50089"/>
    </source>
</evidence>
<evidence type="ECO:0008006" key="4">
    <source>
        <dbReference type="Google" id="ProtNLM"/>
    </source>
</evidence>
<dbReference type="AlphaFoldDB" id="A0A6C0DQ49"/>
<dbReference type="Gene3D" id="1.10.1900.10">
    <property type="entry name" value="c-terminal domain of poly(a) binding protein"/>
    <property type="match status" value="1"/>
</dbReference>
<dbReference type="PROSITE" id="PS50089">
    <property type="entry name" value="ZF_RING_2"/>
    <property type="match status" value="1"/>
</dbReference>
<dbReference type="Pfam" id="PF00658">
    <property type="entry name" value="MLLE"/>
    <property type="match status" value="1"/>
</dbReference>
<protein>
    <recommendedName>
        <fullName evidence="4">RING-type domain-containing protein</fullName>
    </recommendedName>
</protein>
<feature type="domain" description="RING-type" evidence="1">
    <location>
        <begin position="244"/>
        <end position="281"/>
    </location>
</feature>
<evidence type="ECO:0000259" key="2">
    <source>
        <dbReference type="PROSITE" id="PS51309"/>
    </source>
</evidence>
<evidence type="ECO:0000313" key="3">
    <source>
        <dbReference type="EMBL" id="QHT18986.1"/>
    </source>
</evidence>
<organism evidence="3">
    <name type="scientific">viral metagenome</name>
    <dbReference type="NCBI Taxonomy" id="1070528"/>
    <lineage>
        <taxon>unclassified sequences</taxon>
        <taxon>metagenomes</taxon>
        <taxon>organismal metagenomes</taxon>
    </lineage>
</organism>
<dbReference type="InterPro" id="IPR001841">
    <property type="entry name" value="Znf_RING"/>
</dbReference>
<accession>A0A6C0DQ49</accession>
<dbReference type="PROSITE" id="PS51309">
    <property type="entry name" value="PABC"/>
    <property type="match status" value="1"/>
</dbReference>
<proteinExistence type="predicted"/>
<dbReference type="InterPro" id="IPR036053">
    <property type="entry name" value="PABP-dom"/>
</dbReference>
<dbReference type="SUPFAM" id="SSF63570">
    <property type="entry name" value="PABC (PABP) domain"/>
    <property type="match status" value="1"/>
</dbReference>
<dbReference type="SUPFAM" id="SSF57850">
    <property type="entry name" value="RING/U-box"/>
    <property type="match status" value="1"/>
</dbReference>
<dbReference type="EMBL" id="MN739661">
    <property type="protein sequence ID" value="QHT18986.1"/>
    <property type="molecule type" value="Genomic_DNA"/>
</dbReference>
<dbReference type="SMART" id="SM00517">
    <property type="entry name" value="PolyA"/>
    <property type="match status" value="1"/>
</dbReference>
<dbReference type="Gene3D" id="3.30.40.10">
    <property type="entry name" value="Zinc/RING finger domain, C3HC4 (zinc finger)"/>
    <property type="match status" value="1"/>
</dbReference>
<dbReference type="InterPro" id="IPR002004">
    <property type="entry name" value="PABP_HYD_C"/>
</dbReference>
<reference evidence="3" key="1">
    <citation type="journal article" date="2020" name="Nature">
        <title>Giant virus diversity and host interactions through global metagenomics.</title>
        <authorList>
            <person name="Schulz F."/>
            <person name="Roux S."/>
            <person name="Paez-Espino D."/>
            <person name="Jungbluth S."/>
            <person name="Walsh D.A."/>
            <person name="Denef V.J."/>
            <person name="McMahon K.D."/>
            <person name="Konstantinidis K.T."/>
            <person name="Eloe-Fadrosh E.A."/>
            <person name="Kyrpides N.C."/>
            <person name="Woyke T."/>
        </authorList>
    </citation>
    <scope>NUCLEOTIDE SEQUENCE</scope>
    <source>
        <strain evidence="3">GVMAG-M-3300023174-49</strain>
    </source>
</reference>
<feature type="domain" description="PABC" evidence="2">
    <location>
        <begin position="50"/>
        <end position="127"/>
    </location>
</feature>
<name>A0A6C0DQ49_9ZZZZ</name>